<keyword evidence="4" id="KW-0472">Membrane</keyword>
<dbReference type="InterPro" id="IPR029044">
    <property type="entry name" value="Nucleotide-diphossugar_trans"/>
</dbReference>
<dbReference type="GO" id="GO:0005789">
    <property type="term" value="C:endoplasmic reticulum membrane"/>
    <property type="evidence" value="ECO:0007669"/>
    <property type="project" value="UniProtKB-SubCell"/>
</dbReference>
<evidence type="ECO:0000313" key="8">
    <source>
        <dbReference type="Proteomes" id="UP000614601"/>
    </source>
</evidence>
<gene>
    <name evidence="7" type="ORF">BOKJ2_LOCUS13822</name>
</gene>
<comment type="subcellular location">
    <subcellularLocation>
        <location evidence="1">Endoplasmic reticulum membrane</location>
        <topology evidence="1">Single-pass type II membrane protein</topology>
    </subcellularLocation>
</comment>
<dbReference type="Proteomes" id="UP000783686">
    <property type="component" value="Unassembled WGS sequence"/>
</dbReference>
<organism evidence="7 8">
    <name type="scientific">Bursaphelenchus okinawaensis</name>
    <dbReference type="NCBI Taxonomy" id="465554"/>
    <lineage>
        <taxon>Eukaryota</taxon>
        <taxon>Metazoa</taxon>
        <taxon>Ecdysozoa</taxon>
        <taxon>Nematoda</taxon>
        <taxon>Chromadorea</taxon>
        <taxon>Rhabditida</taxon>
        <taxon>Tylenchina</taxon>
        <taxon>Tylenchomorpha</taxon>
        <taxon>Aphelenchoidea</taxon>
        <taxon>Aphelenchoididae</taxon>
        <taxon>Bursaphelenchus</taxon>
    </lineage>
</organism>
<dbReference type="Pfam" id="PF09258">
    <property type="entry name" value="Glyco_transf_64"/>
    <property type="match status" value="1"/>
</dbReference>
<dbReference type="AlphaFoldDB" id="A0A811LQ75"/>
<dbReference type="OrthoDB" id="5954868at2759"/>
<dbReference type="SUPFAM" id="SSF53448">
    <property type="entry name" value="Nucleotide-diphospho-sugar transferases"/>
    <property type="match status" value="1"/>
</dbReference>
<dbReference type="PANTHER" id="PTHR48261">
    <property type="entry name" value="ACETYLGLUCOSAMINYLTRANSFERASE"/>
    <property type="match status" value="1"/>
</dbReference>
<evidence type="ECO:0000256" key="5">
    <source>
        <dbReference type="ARBA" id="ARBA00023157"/>
    </source>
</evidence>
<dbReference type="Proteomes" id="UP000614601">
    <property type="component" value="Unassembled WGS sequence"/>
</dbReference>
<keyword evidence="8" id="KW-1185">Reference proteome</keyword>
<comment type="caution">
    <text evidence="7">The sequence shown here is derived from an EMBL/GenBank/DDBJ whole genome shotgun (WGS) entry which is preliminary data.</text>
</comment>
<dbReference type="GO" id="GO:1901135">
    <property type="term" value="P:carbohydrate derivative metabolic process"/>
    <property type="evidence" value="ECO:0007669"/>
    <property type="project" value="UniProtKB-ARBA"/>
</dbReference>
<evidence type="ECO:0000256" key="1">
    <source>
        <dbReference type="ARBA" id="ARBA00004648"/>
    </source>
</evidence>
<dbReference type="PANTHER" id="PTHR48261:SF2">
    <property type="entry name" value="ACETYLGLUCOSAMINYLTRANSFERASE"/>
    <property type="match status" value="1"/>
</dbReference>
<comment type="similarity">
    <text evidence="2">Belongs to the glycosyltransferase 47 family.</text>
</comment>
<dbReference type="EMBL" id="CAJFCW020000006">
    <property type="protein sequence ID" value="CAG9127264.1"/>
    <property type="molecule type" value="Genomic_DNA"/>
</dbReference>
<evidence type="ECO:0000259" key="6">
    <source>
        <dbReference type="Pfam" id="PF09258"/>
    </source>
</evidence>
<dbReference type="EMBL" id="CAJFDH010000006">
    <property type="protein sequence ID" value="CAD5229811.1"/>
    <property type="molecule type" value="Genomic_DNA"/>
</dbReference>
<evidence type="ECO:0000313" key="7">
    <source>
        <dbReference type="EMBL" id="CAD5229811.1"/>
    </source>
</evidence>
<evidence type="ECO:0000256" key="3">
    <source>
        <dbReference type="ARBA" id="ARBA00022679"/>
    </source>
</evidence>
<dbReference type="Gene3D" id="3.90.550.10">
    <property type="entry name" value="Spore Coat Polysaccharide Biosynthesis Protein SpsA, Chain A"/>
    <property type="match status" value="1"/>
</dbReference>
<proteinExistence type="inferred from homology"/>
<name>A0A811LQ75_9BILA</name>
<evidence type="ECO:0000256" key="2">
    <source>
        <dbReference type="ARBA" id="ARBA00010271"/>
    </source>
</evidence>
<feature type="domain" description="Glycosyl transferase 64" evidence="6">
    <location>
        <begin position="31"/>
        <end position="265"/>
    </location>
</feature>
<dbReference type="GO" id="GO:0016757">
    <property type="term" value="F:glycosyltransferase activity"/>
    <property type="evidence" value="ECO:0007669"/>
    <property type="project" value="InterPro"/>
</dbReference>
<sequence length="276" mass="32583">MQVPAPVVHHEEAKEFFTIIPKDYVVKETIKDEVQLNTVTKLDKLQYVKSVIVVWNDQTREPATAEHWPKIHVPIHFVRAKEDSMNERFRPLDLIETNAVFSMDDDFEVGNEVIELSFRIWQSNPETIVGPNARLALFNKEKEEFEYLTENECMYNIILTSGAFMHRSYLASYWSADFKQVRDYVSTVKNCEDLAMNFVVQHYSRKEPIKSTHLLRSSGRFEKPSKLSLRPNHLDDRAKCLKMLRRFFSYNPLITTEHRVDSLHYNHEHLKCYNNV</sequence>
<evidence type="ECO:0000256" key="4">
    <source>
        <dbReference type="ARBA" id="ARBA00023136"/>
    </source>
</evidence>
<accession>A0A811LQ75</accession>
<protein>
    <recommendedName>
        <fullName evidence="6">Glycosyl transferase 64 domain-containing protein</fullName>
    </recommendedName>
</protein>
<dbReference type="InterPro" id="IPR004263">
    <property type="entry name" value="Exostosin"/>
</dbReference>
<keyword evidence="5" id="KW-1015">Disulfide bond</keyword>
<dbReference type="InterPro" id="IPR015338">
    <property type="entry name" value="GT64_dom"/>
</dbReference>
<keyword evidence="3" id="KW-0808">Transferase</keyword>
<reference evidence="7" key="1">
    <citation type="submission" date="2020-09" db="EMBL/GenBank/DDBJ databases">
        <authorList>
            <person name="Kikuchi T."/>
        </authorList>
    </citation>
    <scope>NUCLEOTIDE SEQUENCE</scope>
    <source>
        <strain evidence="7">SH1</strain>
    </source>
</reference>